<comment type="pathway">
    <text evidence="2">Sulfur metabolism; hydrogen sulfide biosynthesis; sulfite from sulfate.</text>
</comment>
<dbReference type="InterPro" id="IPR002500">
    <property type="entry name" value="PAPS_reduct_dom"/>
</dbReference>
<keyword evidence="5" id="KW-1185">Reference proteome</keyword>
<evidence type="ECO:0000256" key="1">
    <source>
        <dbReference type="ARBA" id="ARBA00009732"/>
    </source>
</evidence>
<accession>A0A5C6VFA9</accession>
<evidence type="ECO:0000313" key="4">
    <source>
        <dbReference type="EMBL" id="TXC81948.1"/>
    </source>
</evidence>
<dbReference type="AlphaFoldDB" id="A0A5C6VFA9"/>
<evidence type="ECO:0000313" key="5">
    <source>
        <dbReference type="Proteomes" id="UP000321168"/>
    </source>
</evidence>
<dbReference type="InterPro" id="IPR014729">
    <property type="entry name" value="Rossmann-like_a/b/a_fold"/>
</dbReference>
<dbReference type="GO" id="GO:0004604">
    <property type="term" value="F:phosphoadenylyl-sulfate reductase (thioredoxin) activity"/>
    <property type="evidence" value="ECO:0007669"/>
    <property type="project" value="TreeGrafter"/>
</dbReference>
<organism evidence="4 5">
    <name type="scientific">Luteibaculum oceani</name>
    <dbReference type="NCBI Taxonomy" id="1294296"/>
    <lineage>
        <taxon>Bacteria</taxon>
        <taxon>Pseudomonadati</taxon>
        <taxon>Bacteroidota</taxon>
        <taxon>Flavobacteriia</taxon>
        <taxon>Flavobacteriales</taxon>
        <taxon>Luteibaculaceae</taxon>
        <taxon>Luteibaculum</taxon>
    </lineage>
</organism>
<evidence type="ECO:0000256" key="2">
    <source>
        <dbReference type="ARBA" id="ARBA00024327"/>
    </source>
</evidence>
<name>A0A5C6VFA9_9FLAO</name>
<comment type="caution">
    <text evidence="4">The sequence shown here is derived from an EMBL/GenBank/DDBJ whole genome shotgun (WGS) entry which is preliminary data.</text>
</comment>
<dbReference type="GO" id="GO:0019379">
    <property type="term" value="P:sulfate assimilation, phosphoadenylyl sulfate reduction by phosphoadenylyl-sulfate reductase (thioredoxin)"/>
    <property type="evidence" value="ECO:0007669"/>
    <property type="project" value="TreeGrafter"/>
</dbReference>
<dbReference type="GO" id="GO:0005737">
    <property type="term" value="C:cytoplasm"/>
    <property type="evidence" value="ECO:0007669"/>
    <property type="project" value="TreeGrafter"/>
</dbReference>
<dbReference type="Proteomes" id="UP000321168">
    <property type="component" value="Unassembled WGS sequence"/>
</dbReference>
<gene>
    <name evidence="4" type="ORF">FRX97_02320</name>
</gene>
<dbReference type="Pfam" id="PF01507">
    <property type="entry name" value="PAPS_reduct"/>
    <property type="match status" value="1"/>
</dbReference>
<reference evidence="4 5" key="1">
    <citation type="submission" date="2019-08" db="EMBL/GenBank/DDBJ databases">
        <title>Genome of Luteibaculum oceani JCM 18817.</title>
        <authorList>
            <person name="Bowman J.P."/>
        </authorList>
    </citation>
    <scope>NUCLEOTIDE SEQUENCE [LARGE SCALE GENOMIC DNA]</scope>
    <source>
        <strain evidence="4 5">JCM 18817</strain>
    </source>
</reference>
<dbReference type="SUPFAM" id="SSF52402">
    <property type="entry name" value="Adenine nucleotide alpha hydrolases-like"/>
    <property type="match status" value="1"/>
</dbReference>
<dbReference type="OrthoDB" id="9794018at2"/>
<protein>
    <submittedName>
        <fullName evidence="4">Phosphoadenylylsulfate reductase</fullName>
    </submittedName>
</protein>
<dbReference type="PANTHER" id="PTHR46509">
    <property type="entry name" value="PHOSPHOADENOSINE PHOSPHOSULFATE REDUCTASE"/>
    <property type="match status" value="1"/>
</dbReference>
<dbReference type="PANTHER" id="PTHR46509:SF1">
    <property type="entry name" value="PHOSPHOADENOSINE PHOSPHOSULFATE REDUCTASE"/>
    <property type="match status" value="1"/>
</dbReference>
<feature type="domain" description="Phosphoadenosine phosphosulphate reductase" evidence="3">
    <location>
        <begin position="29"/>
        <end position="182"/>
    </location>
</feature>
<sequence length="204" mass="23522">MNDELVNLELAGKEPVEIVAWVLQRAKNPIITTNFGPRAASLLHCVTQLKPDIPVVWIDTGYNTSFTYKHAVKLIKRLKLNIKIFVPKQTAAFRNSVLGTPQPDTEEHEIFTEQVKLEPFKRALAELNPDFWFTNLRKGQTALRNNLSPINKGPNGIYKICPFISWTDEEVDAYLQKYQLPSENRYYDPTKVFEHRECGLHKLN</sequence>
<dbReference type="Gene3D" id="3.40.50.620">
    <property type="entry name" value="HUPs"/>
    <property type="match status" value="1"/>
</dbReference>
<dbReference type="RefSeq" id="WP_147012985.1">
    <property type="nucleotide sequence ID" value="NZ_VORB01000002.1"/>
</dbReference>
<dbReference type="EMBL" id="VORB01000002">
    <property type="protein sequence ID" value="TXC81948.1"/>
    <property type="molecule type" value="Genomic_DNA"/>
</dbReference>
<evidence type="ECO:0000259" key="3">
    <source>
        <dbReference type="Pfam" id="PF01507"/>
    </source>
</evidence>
<comment type="similarity">
    <text evidence="1">Belongs to the PAPS reductase family. CysH subfamily.</text>
</comment>
<proteinExistence type="inferred from homology"/>